<evidence type="ECO:0008006" key="4">
    <source>
        <dbReference type="Google" id="ProtNLM"/>
    </source>
</evidence>
<proteinExistence type="predicted"/>
<organism evidence="2 3">
    <name type="scientific">Alkalibacillus flavidus</name>
    <dbReference type="NCBI Taxonomy" id="546021"/>
    <lineage>
        <taxon>Bacteria</taxon>
        <taxon>Bacillati</taxon>
        <taxon>Bacillota</taxon>
        <taxon>Bacilli</taxon>
        <taxon>Bacillales</taxon>
        <taxon>Bacillaceae</taxon>
        <taxon>Alkalibacillus</taxon>
    </lineage>
</organism>
<dbReference type="RefSeq" id="WP_354219936.1">
    <property type="nucleotide sequence ID" value="NZ_JBEPMX010000006.1"/>
</dbReference>
<protein>
    <recommendedName>
        <fullName evidence="4">DUF4025 domain-containing protein</fullName>
    </recommendedName>
</protein>
<evidence type="ECO:0000256" key="1">
    <source>
        <dbReference type="SAM" id="MobiDB-lite"/>
    </source>
</evidence>
<dbReference type="Proteomes" id="UP001549167">
    <property type="component" value="Unassembled WGS sequence"/>
</dbReference>
<comment type="caution">
    <text evidence="2">The sequence shown here is derived from an EMBL/GenBank/DDBJ whole genome shotgun (WGS) entry which is preliminary data.</text>
</comment>
<evidence type="ECO:0000313" key="3">
    <source>
        <dbReference type="Proteomes" id="UP001549167"/>
    </source>
</evidence>
<keyword evidence="3" id="KW-1185">Reference proteome</keyword>
<accession>A0ABV2KUV9</accession>
<reference evidence="2 3" key="1">
    <citation type="submission" date="2024-06" db="EMBL/GenBank/DDBJ databases">
        <title>Genomic Encyclopedia of Type Strains, Phase IV (KMG-IV): sequencing the most valuable type-strain genomes for metagenomic binning, comparative biology and taxonomic classification.</title>
        <authorList>
            <person name="Goeker M."/>
        </authorList>
    </citation>
    <scope>NUCLEOTIDE SEQUENCE [LARGE SCALE GENOMIC DNA]</scope>
    <source>
        <strain evidence="2 3">DSM 23520</strain>
    </source>
</reference>
<name>A0ABV2KUV9_9BACI</name>
<gene>
    <name evidence="2" type="ORF">ABID56_001451</name>
</gene>
<evidence type="ECO:0000313" key="2">
    <source>
        <dbReference type="EMBL" id="MET3683356.1"/>
    </source>
</evidence>
<dbReference type="EMBL" id="JBEPMX010000006">
    <property type="protein sequence ID" value="MET3683356.1"/>
    <property type="molecule type" value="Genomic_DNA"/>
</dbReference>
<feature type="region of interest" description="Disordered" evidence="1">
    <location>
        <begin position="27"/>
        <end position="68"/>
    </location>
</feature>
<sequence>MSRSKKEVHVNDLIIRADNVMVEQAEKESQPWVKRDVASDHHHDAEEFTKSDDEMDDDHDKRPPFSWI</sequence>